<evidence type="ECO:0000256" key="1">
    <source>
        <dbReference type="SAM" id="MobiDB-lite"/>
    </source>
</evidence>
<reference evidence="2" key="1">
    <citation type="journal article" date="2020" name="Stud. Mycol.">
        <title>101 Dothideomycetes genomes: a test case for predicting lifestyles and emergence of pathogens.</title>
        <authorList>
            <person name="Haridas S."/>
            <person name="Albert R."/>
            <person name="Binder M."/>
            <person name="Bloem J."/>
            <person name="Labutti K."/>
            <person name="Salamov A."/>
            <person name="Andreopoulos B."/>
            <person name="Baker S."/>
            <person name="Barry K."/>
            <person name="Bills G."/>
            <person name="Bluhm B."/>
            <person name="Cannon C."/>
            <person name="Castanera R."/>
            <person name="Culley D."/>
            <person name="Daum C."/>
            <person name="Ezra D."/>
            <person name="Gonzalez J."/>
            <person name="Henrissat B."/>
            <person name="Kuo A."/>
            <person name="Liang C."/>
            <person name="Lipzen A."/>
            <person name="Lutzoni F."/>
            <person name="Magnuson J."/>
            <person name="Mondo S."/>
            <person name="Nolan M."/>
            <person name="Ohm R."/>
            <person name="Pangilinan J."/>
            <person name="Park H.-J."/>
            <person name="Ramirez L."/>
            <person name="Alfaro M."/>
            <person name="Sun H."/>
            <person name="Tritt A."/>
            <person name="Yoshinaga Y."/>
            <person name="Zwiers L.-H."/>
            <person name="Turgeon B."/>
            <person name="Goodwin S."/>
            <person name="Spatafora J."/>
            <person name="Crous P."/>
            <person name="Grigoriev I."/>
        </authorList>
    </citation>
    <scope>NUCLEOTIDE SEQUENCE</scope>
    <source>
        <strain evidence="2">CBS 119925</strain>
    </source>
</reference>
<dbReference type="AlphaFoldDB" id="A0A6A6VHU6"/>
<feature type="region of interest" description="Disordered" evidence="1">
    <location>
        <begin position="26"/>
        <end position="60"/>
    </location>
</feature>
<proteinExistence type="predicted"/>
<evidence type="ECO:0000313" key="2">
    <source>
        <dbReference type="EMBL" id="KAF2750155.1"/>
    </source>
</evidence>
<keyword evidence="3" id="KW-1185">Reference proteome</keyword>
<feature type="compositionally biased region" description="Basic and acidic residues" evidence="1">
    <location>
        <begin position="34"/>
        <end position="44"/>
    </location>
</feature>
<accession>A0A6A6VHU6</accession>
<evidence type="ECO:0000313" key="3">
    <source>
        <dbReference type="Proteomes" id="UP000799440"/>
    </source>
</evidence>
<gene>
    <name evidence="2" type="ORF">M011DRAFT_484021</name>
</gene>
<name>A0A6A6VHU6_9PLEO</name>
<protein>
    <submittedName>
        <fullName evidence="2">Uncharacterized protein</fullName>
    </submittedName>
</protein>
<sequence>MLFLMAVNPKLVAILKVPRDLRLGGSSTAGTDRAPTKEALRPMRDGPLIPCSIPPKRKATNTEGLAEVERLLALKREDEECDKEHEKVREHFKRQKAERQNEINTLVGRIPVEAFEAYYKDKFTREIEGPSR</sequence>
<organism evidence="2 3">
    <name type="scientific">Sporormia fimetaria CBS 119925</name>
    <dbReference type="NCBI Taxonomy" id="1340428"/>
    <lineage>
        <taxon>Eukaryota</taxon>
        <taxon>Fungi</taxon>
        <taxon>Dikarya</taxon>
        <taxon>Ascomycota</taxon>
        <taxon>Pezizomycotina</taxon>
        <taxon>Dothideomycetes</taxon>
        <taxon>Pleosporomycetidae</taxon>
        <taxon>Pleosporales</taxon>
        <taxon>Sporormiaceae</taxon>
        <taxon>Sporormia</taxon>
    </lineage>
</organism>
<dbReference type="EMBL" id="MU006564">
    <property type="protein sequence ID" value="KAF2750155.1"/>
    <property type="molecule type" value="Genomic_DNA"/>
</dbReference>
<dbReference type="Proteomes" id="UP000799440">
    <property type="component" value="Unassembled WGS sequence"/>
</dbReference>